<keyword evidence="1" id="KW-0472">Membrane</keyword>
<dbReference type="KEGG" id="pbf:CFX0092_A3047"/>
<dbReference type="Gene3D" id="3.40.1000.10">
    <property type="entry name" value="Mog1/PsbP, alpha/beta/alpha sandwich"/>
    <property type="match status" value="1"/>
</dbReference>
<evidence type="ECO:0000256" key="1">
    <source>
        <dbReference type="SAM" id="Phobius"/>
    </source>
</evidence>
<dbReference type="Proteomes" id="UP000215027">
    <property type="component" value="Chromosome I"/>
</dbReference>
<sequence>MQTRVRVRLMKLAILLGVLLAAVVAIILLLFVQDLIRDPWLTLRSQRVGQYAIDYPVGWSVDIFTNGSHGDQEQVALFQQRLPLRLYPVVVIRRKSFTNPSLQDVADWGEQRILELYSDPGDQYELLPAERVTLNGNQVITRKYTTAIQTPLPLVRKDAYIVRQSDGFIITLTATQEGFPNAEAIFDHMVSTFQ</sequence>
<dbReference type="RefSeq" id="WP_157913187.1">
    <property type="nucleotide sequence ID" value="NZ_LN890655.1"/>
</dbReference>
<accession>A0A160T778</accession>
<name>A0A160T778_9CHLR</name>
<dbReference type="EMBL" id="LN890655">
    <property type="protein sequence ID" value="CUS04925.2"/>
    <property type="molecule type" value="Genomic_DNA"/>
</dbReference>
<gene>
    <name evidence="2" type="ORF">CFX0092_A3047</name>
</gene>
<protein>
    <recommendedName>
        <fullName evidence="4">DUF1795 domain-containing protein</fullName>
    </recommendedName>
</protein>
<reference evidence="2" key="1">
    <citation type="submission" date="2016-01" db="EMBL/GenBank/DDBJ databases">
        <authorList>
            <person name="Mcilroy J.S."/>
            <person name="Karst M S."/>
            <person name="Albertsen M."/>
        </authorList>
    </citation>
    <scope>NUCLEOTIDE SEQUENCE</scope>
    <source>
        <strain evidence="2">Cfx-K</strain>
    </source>
</reference>
<proteinExistence type="predicted"/>
<keyword evidence="1" id="KW-0812">Transmembrane</keyword>
<evidence type="ECO:0000313" key="2">
    <source>
        <dbReference type="EMBL" id="CUS04925.2"/>
    </source>
</evidence>
<evidence type="ECO:0008006" key="4">
    <source>
        <dbReference type="Google" id="ProtNLM"/>
    </source>
</evidence>
<evidence type="ECO:0000313" key="3">
    <source>
        <dbReference type="Proteomes" id="UP000215027"/>
    </source>
</evidence>
<dbReference type="AlphaFoldDB" id="A0A160T778"/>
<feature type="transmembrane region" description="Helical" evidence="1">
    <location>
        <begin position="12"/>
        <end position="32"/>
    </location>
</feature>
<keyword evidence="1" id="KW-1133">Transmembrane helix</keyword>
<keyword evidence="3" id="KW-1185">Reference proteome</keyword>
<organism evidence="2 3">
    <name type="scientific">Candidatus Promineifilum breve</name>
    <dbReference type="NCBI Taxonomy" id="1806508"/>
    <lineage>
        <taxon>Bacteria</taxon>
        <taxon>Bacillati</taxon>
        <taxon>Chloroflexota</taxon>
        <taxon>Ardenticatenia</taxon>
        <taxon>Candidatus Promineifilales</taxon>
        <taxon>Candidatus Promineifilaceae</taxon>
        <taxon>Candidatus Promineifilum</taxon>
    </lineage>
</organism>